<proteinExistence type="predicted"/>
<keyword evidence="3" id="KW-1185">Reference proteome</keyword>
<accession>A0ABN0URL4</accession>
<comment type="caution">
    <text evidence="2">The sequence shown here is derived from an EMBL/GenBank/DDBJ whole genome shotgun (WGS) entry which is preliminary data.</text>
</comment>
<dbReference type="SUPFAM" id="SSF69318">
    <property type="entry name" value="Integrin alpha N-terminal domain"/>
    <property type="match status" value="1"/>
</dbReference>
<gene>
    <name evidence="2" type="ORF">GCM10009126_25390</name>
</gene>
<name>A0ABN0URL4_9GAMM</name>
<keyword evidence="1" id="KW-0732">Signal</keyword>
<dbReference type="Proteomes" id="UP001500657">
    <property type="component" value="Unassembled WGS sequence"/>
</dbReference>
<protein>
    <submittedName>
        <fullName evidence="2">VCBS repeat-containing protein</fullName>
    </submittedName>
</protein>
<evidence type="ECO:0000313" key="3">
    <source>
        <dbReference type="Proteomes" id="UP001500657"/>
    </source>
</evidence>
<dbReference type="PANTHER" id="PTHR44103:SF1">
    <property type="entry name" value="PROPROTEIN CONVERTASE P"/>
    <property type="match status" value="1"/>
</dbReference>
<sequence length="399" mass="41756">MKIRIASLAAVGAGSRWALVVAFVLLAGCQGLQREPAHKAVAYRPDFNRAVFLENVAETTANASIGDLDGDGDPDIVLAKGRHWPLHDLVLLNDGHGHFDDRHALDATADRSYTAALADLDGDGDLDLAVGNDRPDTKRIYFNDGHGHFTQASTFGEANWSTRNITLADLNGDHRADIIVANRGGPHNLSKNQVCLNDGGGRFPSCVVLSGESATTIAAADFDGNGTIDLVVPHRDGGQSYIFPNDGTGHFNTKQPIGPAKSATRAVAVGDLDGNGLPDLIMGDDQGGALIYLNQGQGRFPAPIAAGDENDDVYSIATADLNGDGSIDMVLGNQATPGVVLINRGDGRSFQNIRFGDGAGAMYGLAIGDMTGDDCPDIVAARSGAPSALYVNSCRPKEN</sequence>
<dbReference type="InterPro" id="IPR028994">
    <property type="entry name" value="Integrin_alpha_N"/>
</dbReference>
<dbReference type="InterPro" id="IPR013517">
    <property type="entry name" value="FG-GAP"/>
</dbReference>
<reference evidence="2 3" key="1">
    <citation type="journal article" date="2019" name="Int. J. Syst. Evol. Microbiol.">
        <title>The Global Catalogue of Microorganisms (GCM) 10K type strain sequencing project: providing services to taxonomists for standard genome sequencing and annotation.</title>
        <authorList>
            <consortium name="The Broad Institute Genomics Platform"/>
            <consortium name="The Broad Institute Genome Sequencing Center for Infectious Disease"/>
            <person name="Wu L."/>
            <person name="Ma J."/>
        </authorList>
    </citation>
    <scope>NUCLEOTIDE SEQUENCE [LARGE SCALE GENOMIC DNA]</scope>
    <source>
        <strain evidence="2 3">JCM 16242</strain>
    </source>
</reference>
<dbReference type="PROSITE" id="PS51257">
    <property type="entry name" value="PROKAR_LIPOPROTEIN"/>
    <property type="match status" value="1"/>
</dbReference>
<dbReference type="EMBL" id="BAAAFO010000004">
    <property type="protein sequence ID" value="GAA0259054.1"/>
    <property type="molecule type" value="Genomic_DNA"/>
</dbReference>
<evidence type="ECO:0000256" key="1">
    <source>
        <dbReference type="ARBA" id="ARBA00022729"/>
    </source>
</evidence>
<dbReference type="Gene3D" id="2.130.10.130">
    <property type="entry name" value="Integrin alpha, N-terminal"/>
    <property type="match status" value="2"/>
</dbReference>
<organism evidence="2 3">
    <name type="scientific">Rhodanobacter caeni</name>
    <dbReference type="NCBI Taxonomy" id="657654"/>
    <lineage>
        <taxon>Bacteria</taxon>
        <taxon>Pseudomonadati</taxon>
        <taxon>Pseudomonadota</taxon>
        <taxon>Gammaproteobacteria</taxon>
        <taxon>Lysobacterales</taxon>
        <taxon>Rhodanobacteraceae</taxon>
        <taxon>Rhodanobacter</taxon>
    </lineage>
</organism>
<dbReference type="PANTHER" id="PTHR44103">
    <property type="entry name" value="PROPROTEIN CONVERTASE P"/>
    <property type="match status" value="1"/>
</dbReference>
<evidence type="ECO:0000313" key="2">
    <source>
        <dbReference type="EMBL" id="GAA0259054.1"/>
    </source>
</evidence>
<dbReference type="Pfam" id="PF13517">
    <property type="entry name" value="FG-GAP_3"/>
    <property type="match status" value="3"/>
</dbReference>